<keyword evidence="2" id="KW-0472">Membrane</keyword>
<feature type="region of interest" description="Disordered" evidence="1">
    <location>
        <begin position="1"/>
        <end position="59"/>
    </location>
</feature>
<gene>
    <name evidence="3" type="ORF">DFH05DRAFT_1522911</name>
</gene>
<feature type="compositionally biased region" description="Basic residues" evidence="1">
    <location>
        <begin position="11"/>
        <end position="20"/>
    </location>
</feature>
<name>A0A9W8P437_9AGAR</name>
<keyword evidence="2" id="KW-0812">Transmembrane</keyword>
<proteinExistence type="predicted"/>
<feature type="compositionally biased region" description="Polar residues" evidence="1">
    <location>
        <begin position="25"/>
        <end position="34"/>
    </location>
</feature>
<keyword evidence="4" id="KW-1185">Reference proteome</keyword>
<feature type="transmembrane region" description="Helical" evidence="2">
    <location>
        <begin position="320"/>
        <end position="341"/>
    </location>
</feature>
<feature type="compositionally biased region" description="Basic and acidic residues" evidence="1">
    <location>
        <begin position="116"/>
        <end position="130"/>
    </location>
</feature>
<organism evidence="3 4">
    <name type="scientific">Lentinula detonsa</name>
    <dbReference type="NCBI Taxonomy" id="2804962"/>
    <lineage>
        <taxon>Eukaryota</taxon>
        <taxon>Fungi</taxon>
        <taxon>Dikarya</taxon>
        <taxon>Basidiomycota</taxon>
        <taxon>Agaricomycotina</taxon>
        <taxon>Agaricomycetes</taxon>
        <taxon>Agaricomycetidae</taxon>
        <taxon>Agaricales</taxon>
        <taxon>Marasmiineae</taxon>
        <taxon>Omphalotaceae</taxon>
        <taxon>Lentinula</taxon>
    </lineage>
</organism>
<keyword evidence="2" id="KW-1133">Transmembrane helix</keyword>
<feature type="transmembrane region" description="Helical" evidence="2">
    <location>
        <begin position="361"/>
        <end position="387"/>
    </location>
</feature>
<feature type="region of interest" description="Disordered" evidence="1">
    <location>
        <begin position="107"/>
        <end position="142"/>
    </location>
</feature>
<evidence type="ECO:0000313" key="4">
    <source>
        <dbReference type="Proteomes" id="UP001142393"/>
    </source>
</evidence>
<dbReference type="GO" id="GO:0005789">
    <property type="term" value="C:endoplasmic reticulum membrane"/>
    <property type="evidence" value="ECO:0007669"/>
    <property type="project" value="TreeGrafter"/>
</dbReference>
<feature type="transmembrane region" description="Helical" evidence="2">
    <location>
        <begin position="241"/>
        <end position="270"/>
    </location>
</feature>
<dbReference type="EMBL" id="JANVFU010000004">
    <property type="protein sequence ID" value="KAJ3746320.1"/>
    <property type="molecule type" value="Genomic_DNA"/>
</dbReference>
<evidence type="ECO:0000256" key="1">
    <source>
        <dbReference type="SAM" id="MobiDB-lite"/>
    </source>
</evidence>
<evidence type="ECO:0000256" key="2">
    <source>
        <dbReference type="SAM" id="Phobius"/>
    </source>
</evidence>
<accession>A0A9W8P437</accession>
<evidence type="ECO:0008006" key="5">
    <source>
        <dbReference type="Google" id="ProtNLM"/>
    </source>
</evidence>
<reference evidence="3 4" key="1">
    <citation type="journal article" date="2023" name="Proc. Natl. Acad. Sci. U.S.A.">
        <title>A global phylogenomic analysis of the shiitake genus Lentinula.</title>
        <authorList>
            <person name="Sierra-Patev S."/>
            <person name="Min B."/>
            <person name="Naranjo-Ortiz M."/>
            <person name="Looney B."/>
            <person name="Konkel Z."/>
            <person name="Slot J.C."/>
            <person name="Sakamoto Y."/>
            <person name="Steenwyk J.L."/>
            <person name="Rokas A."/>
            <person name="Carro J."/>
            <person name="Camarero S."/>
            <person name="Ferreira P."/>
            <person name="Molpeceres G."/>
            <person name="Ruiz-Duenas F.J."/>
            <person name="Serrano A."/>
            <person name="Henrissat B."/>
            <person name="Drula E."/>
            <person name="Hughes K.W."/>
            <person name="Mata J.L."/>
            <person name="Ishikawa N.K."/>
            <person name="Vargas-Isla R."/>
            <person name="Ushijima S."/>
            <person name="Smith C.A."/>
            <person name="Donoghue J."/>
            <person name="Ahrendt S."/>
            <person name="Andreopoulos W."/>
            <person name="He G."/>
            <person name="LaButti K."/>
            <person name="Lipzen A."/>
            <person name="Ng V."/>
            <person name="Riley R."/>
            <person name="Sandor L."/>
            <person name="Barry K."/>
            <person name="Martinez A.T."/>
            <person name="Xiao Y."/>
            <person name="Gibbons J.G."/>
            <person name="Terashima K."/>
            <person name="Grigoriev I.V."/>
            <person name="Hibbett D."/>
        </authorList>
    </citation>
    <scope>NUCLEOTIDE SEQUENCE [LARGE SCALE GENOMIC DNA]</scope>
    <source>
        <strain evidence="3 4">TFB7810</strain>
    </source>
</reference>
<dbReference type="InterPro" id="IPR037997">
    <property type="entry name" value="Dgk1-like"/>
</dbReference>
<dbReference type="GO" id="GO:0004143">
    <property type="term" value="F:ATP-dependent diacylglycerol kinase activity"/>
    <property type="evidence" value="ECO:0007669"/>
    <property type="project" value="InterPro"/>
</dbReference>
<dbReference type="GO" id="GO:0006654">
    <property type="term" value="P:phosphatidic acid biosynthetic process"/>
    <property type="evidence" value="ECO:0007669"/>
    <property type="project" value="TreeGrafter"/>
</dbReference>
<protein>
    <recommendedName>
        <fullName evidence="5">Phosphatidate cytidylyltransferase</fullName>
    </recommendedName>
</protein>
<evidence type="ECO:0000313" key="3">
    <source>
        <dbReference type="EMBL" id="KAJ3746320.1"/>
    </source>
</evidence>
<dbReference type="PANTHER" id="PTHR31303">
    <property type="entry name" value="CTP-DEPENDENT DIACYLGLYCEROL KINASE 1"/>
    <property type="match status" value="1"/>
</dbReference>
<dbReference type="AlphaFoldDB" id="A0A9W8P437"/>
<dbReference type="Proteomes" id="UP001142393">
    <property type="component" value="Unassembled WGS sequence"/>
</dbReference>
<comment type="caution">
    <text evidence="3">The sequence shown here is derived from an EMBL/GenBank/DDBJ whole genome shotgun (WGS) entry which is preliminary data.</text>
</comment>
<dbReference type="PANTHER" id="PTHR31303:SF1">
    <property type="entry name" value="CTP-DEPENDENT DIACYLGLYCEROL KINASE 1"/>
    <property type="match status" value="1"/>
</dbReference>
<sequence>MDPSISTTSHDRRRSIRRPKPPVITSFTNSTTVPKSLILTKRNPPSYKSSSLELNPAVKGASTKAKSSLSVDKSDLQAPQLHDLVRKVIQALEGLTGAHWDMEVLGLETSAEEENDNKKERGDQEPEKRNGAKGSESEDEMEAAKELLLNGNGVAHVTEGKKKVDWEIPRKLLHSSIGFFTIYLYLSRGNAKVVVYTLWSALCVIAPADYLRFKYPSFSRIYERHLGFLMRESEKTTTNGVIWYIIGVNFALTFYPLDVATVAILILSWADTAASTVGRLWAGHWGLYTPRLPSRLPILPFLPAHLRHRLALPLAPRKSLAGFIAASFTGACIAFVFWGWIAPIPLRVERGDVTWFWDEGVFGSGVFGGWLSLGLVTIFAGLVSGIAEALDLGSLDDNLTLPIISGGCLWAFFKVLGVVSRSWISA</sequence>
<feature type="transmembrane region" description="Helical" evidence="2">
    <location>
        <begin position="399"/>
        <end position="419"/>
    </location>
</feature>